<name>A0AAC9B652_AERVE</name>
<reference evidence="3 4" key="1">
    <citation type="journal article" date="2016" name="J. Clin. Microbiol.">
        <title>Detection and Whole-Genome Sequencing of Carbapenemase-Producing Aeromonas hydrophila Isolates from Routine Perirectal Surveillance Culture.</title>
        <authorList>
            <person name="Hughes H.Y."/>
            <person name="Conlan S.P."/>
            <person name="Lau A.F."/>
            <person name="Dekker J.P."/>
            <person name="Michelin A.V."/>
            <person name="Youn J.H."/>
            <person name="Henderson D.K."/>
            <person name="Frank K.M."/>
            <person name="Segre J.A."/>
            <person name="Palmore T.N."/>
        </authorList>
    </citation>
    <scope>NUCLEOTIDE SEQUENCE [LARGE SCALE GENOMIC DNA]</scope>
    <source>
        <strain evidence="3 4">AVNIH1</strain>
    </source>
</reference>
<evidence type="ECO:0000313" key="3">
    <source>
        <dbReference type="EMBL" id="ANB52350.1"/>
    </source>
</evidence>
<gene>
    <name evidence="3" type="ORF">WM43_06590</name>
</gene>
<keyword evidence="1" id="KW-0175">Coiled coil</keyword>
<organism evidence="3 4">
    <name type="scientific">Aeromonas veronii</name>
    <dbReference type="NCBI Taxonomy" id="654"/>
    <lineage>
        <taxon>Bacteria</taxon>
        <taxon>Pseudomonadati</taxon>
        <taxon>Pseudomonadota</taxon>
        <taxon>Gammaproteobacteria</taxon>
        <taxon>Aeromonadales</taxon>
        <taxon>Aeromonadaceae</taxon>
        <taxon>Aeromonas</taxon>
    </lineage>
</organism>
<dbReference type="AlphaFoldDB" id="A0AAC9B652"/>
<proteinExistence type="predicted"/>
<evidence type="ECO:0000313" key="4">
    <source>
        <dbReference type="Proteomes" id="UP000076809"/>
    </source>
</evidence>
<evidence type="ECO:0000256" key="2">
    <source>
        <dbReference type="SAM" id="Phobius"/>
    </source>
</evidence>
<keyword evidence="2" id="KW-0812">Transmembrane</keyword>
<keyword evidence="2" id="KW-0472">Membrane</keyword>
<evidence type="ECO:0000256" key="1">
    <source>
        <dbReference type="SAM" id="Coils"/>
    </source>
</evidence>
<feature type="coiled-coil region" evidence="1">
    <location>
        <begin position="70"/>
        <end position="104"/>
    </location>
</feature>
<dbReference type="Proteomes" id="UP000076809">
    <property type="component" value="Chromosome"/>
</dbReference>
<dbReference type="EMBL" id="CP014774">
    <property type="protein sequence ID" value="ANB52350.1"/>
    <property type="molecule type" value="Genomic_DNA"/>
</dbReference>
<protein>
    <submittedName>
        <fullName evidence="3">Uncharacterized protein</fullName>
    </submittedName>
</protein>
<keyword evidence="2" id="KW-1133">Transmembrane helix</keyword>
<sequence>MTLRRVQGFIFYETATTQNSSIALSNHIDRLRIIQSKINKIYDELTSEKLSIEKLGTEIKEKEKIFEKKSSDLDAIILEKEDQLEEIEKEIKAIESKLVDQKSQLAESSATLSLTRKETESLSQARKTNAEALEQLQANVRAENYKLHQLQKDVDIFSEDLKSFTGETRKQQIFYGVICLVLLCILIFITNSLFERASDLITYFDNGKIKSIWDVILSRIPFMLSVIGIVTFVAEGVRRCLNQIMIIHEQRLAFLRLSIVAREVIDASTLDCELSKEDVVKLRTKLKLAMLRQHMEKDLGKDVVTLEYISDEQKNADDEELHKKAA</sequence>
<feature type="transmembrane region" description="Helical" evidence="2">
    <location>
        <begin position="215"/>
        <end position="234"/>
    </location>
</feature>
<accession>A0AAC9B652</accession>
<feature type="transmembrane region" description="Helical" evidence="2">
    <location>
        <begin position="173"/>
        <end position="194"/>
    </location>
</feature>